<reference evidence="2" key="1">
    <citation type="journal article" date="2019" name="Int. J. Syst. Evol. Microbiol.">
        <title>The Global Catalogue of Microorganisms (GCM) 10K type strain sequencing project: providing services to taxonomists for standard genome sequencing and annotation.</title>
        <authorList>
            <consortium name="The Broad Institute Genomics Platform"/>
            <consortium name="The Broad Institute Genome Sequencing Center for Infectious Disease"/>
            <person name="Wu L."/>
            <person name="Ma J."/>
        </authorList>
    </citation>
    <scope>NUCLEOTIDE SEQUENCE [LARGE SCALE GENOMIC DNA]</scope>
    <source>
        <strain evidence="2">CGMCC 4.7275</strain>
    </source>
</reference>
<gene>
    <name evidence="1" type="ORF">GCM10011583_73780</name>
</gene>
<evidence type="ECO:0000313" key="2">
    <source>
        <dbReference type="Proteomes" id="UP000660265"/>
    </source>
</evidence>
<sequence>MTGATGPEEGFGITRRHFVAIATSQYDDPHFGPLPVDAEVQALTDWLCALGLGARAFTPAYPELAHNPSERAITDALKNPEPYARWRAGDAAVVFVTGHGETSDNVHWTVLKASESLRLPATALRTADLIMWLKTTEIRHLFLMLDLCFAGKTITEVAAFEKDIPGTWLVLPSATRDREAITGALTAAVTAFLAELGSREGESWAGQKIEYLDVQAFLEGVRAHLGPHQRLEPLQGSQTYGPHPCLPNPHYRAQDATTVQAPRSDLAIPQADVEAHWGPKSRGSTTDGHTNWLFTGRRQLMLDLIDASTGDPGATMVTGSAGSGKSAVLSRLVTLSDPAFRTRYAAHLGDIPPDLCPTEGAVDVAVLATGKNPSDVIAQIATALHVPPPGTNGGQPTLEEWVAAWQNWLTTGTDKITVVVDALDETAHAMTILNGELARLDPGRTRLRLIVGVRSPGGDDPASPDLHPTRGVPLADQAEHILTARRIRVDEQPWWAPGDLADYAAAMLTTTPASPYQQRETPDIAGAVARALAARAGTSFLVTRIAAANLAHRSESVSPTDESWLKAVDEGVQGVLRQDLDTYCHNDTEKRLQTVHLLRALAFARGRGIPWRRIWPAFANAVADDPDRTYGDRDIADLLHSPFGGYLTTDITDGTTVYRLFHDALNTTLRDQWRALLEPDPITPAP</sequence>
<evidence type="ECO:0008006" key="3">
    <source>
        <dbReference type="Google" id="ProtNLM"/>
    </source>
</evidence>
<accession>A0ABQ2F108</accession>
<dbReference type="Proteomes" id="UP000660265">
    <property type="component" value="Unassembled WGS sequence"/>
</dbReference>
<comment type="caution">
    <text evidence="1">The sequence shown here is derived from an EMBL/GenBank/DDBJ whole genome shotgun (WGS) entry which is preliminary data.</text>
</comment>
<protein>
    <recommendedName>
        <fullName evidence="3">ATP-binding protein</fullName>
    </recommendedName>
</protein>
<proteinExistence type="predicted"/>
<keyword evidence="2" id="KW-1185">Reference proteome</keyword>
<dbReference type="EMBL" id="BMMV01000045">
    <property type="protein sequence ID" value="GGK31171.1"/>
    <property type="molecule type" value="Genomic_DNA"/>
</dbReference>
<organism evidence="1 2">
    <name type="scientific">Streptomyces camponoticapitis</name>
    <dbReference type="NCBI Taxonomy" id="1616125"/>
    <lineage>
        <taxon>Bacteria</taxon>
        <taxon>Bacillati</taxon>
        <taxon>Actinomycetota</taxon>
        <taxon>Actinomycetes</taxon>
        <taxon>Kitasatosporales</taxon>
        <taxon>Streptomycetaceae</taxon>
        <taxon>Streptomyces</taxon>
    </lineage>
</organism>
<evidence type="ECO:0000313" key="1">
    <source>
        <dbReference type="EMBL" id="GGK31171.1"/>
    </source>
</evidence>
<name>A0ABQ2F108_9ACTN</name>